<dbReference type="EMBL" id="LAZR01043323">
    <property type="protein sequence ID" value="KKL07360.1"/>
    <property type="molecule type" value="Genomic_DNA"/>
</dbReference>
<protein>
    <submittedName>
        <fullName evidence="1">Uncharacterized protein</fullName>
    </submittedName>
</protein>
<evidence type="ECO:0000313" key="1">
    <source>
        <dbReference type="EMBL" id="KKL07360.1"/>
    </source>
</evidence>
<name>A0A0F9AD82_9ZZZZ</name>
<accession>A0A0F9AD82</accession>
<dbReference type="AlphaFoldDB" id="A0A0F9AD82"/>
<proteinExistence type="predicted"/>
<comment type="caution">
    <text evidence="1">The sequence shown here is derived from an EMBL/GenBank/DDBJ whole genome shotgun (WGS) entry which is preliminary data.</text>
</comment>
<gene>
    <name evidence="1" type="ORF">LCGC14_2586840</name>
</gene>
<sequence length="125" mass="14379">MNNPDWYSPDGIKSPPTVAQLLWCIPHLPAMKQGWWPPSHKETGYSGSNKGRQISSEAKFTKPCIVAADIERLIERERTDGILLEFIYSNPQNYNENVHHVANALRVPTDEIFQRMRNTLERMTS</sequence>
<reference evidence="1" key="1">
    <citation type="journal article" date="2015" name="Nature">
        <title>Complex archaea that bridge the gap between prokaryotes and eukaryotes.</title>
        <authorList>
            <person name="Spang A."/>
            <person name="Saw J.H."/>
            <person name="Jorgensen S.L."/>
            <person name="Zaremba-Niedzwiedzka K."/>
            <person name="Martijn J."/>
            <person name="Lind A.E."/>
            <person name="van Eijk R."/>
            <person name="Schleper C."/>
            <person name="Guy L."/>
            <person name="Ettema T.J."/>
        </authorList>
    </citation>
    <scope>NUCLEOTIDE SEQUENCE</scope>
</reference>
<organism evidence="1">
    <name type="scientific">marine sediment metagenome</name>
    <dbReference type="NCBI Taxonomy" id="412755"/>
    <lineage>
        <taxon>unclassified sequences</taxon>
        <taxon>metagenomes</taxon>
        <taxon>ecological metagenomes</taxon>
    </lineage>
</organism>